<dbReference type="RefSeq" id="WP_231922907.1">
    <property type="nucleotide sequence ID" value="NZ_JAFBBL010000001.1"/>
</dbReference>
<dbReference type="STRING" id="1219011.GCA_001895045_01640"/>
<name>A0A2X4UQ80_9NOCA</name>
<dbReference type="NCBIfam" id="TIGR03930">
    <property type="entry name" value="WXG100_ESAT6"/>
    <property type="match status" value="1"/>
</dbReference>
<dbReference type="InterPro" id="IPR036689">
    <property type="entry name" value="ESAT-6-like_sf"/>
</dbReference>
<keyword evidence="2" id="KW-1185">Reference proteome</keyword>
<dbReference type="AlphaFoldDB" id="A0A2X4UQ80"/>
<organism evidence="1 2">
    <name type="scientific">Rhodococcus coprophilus</name>
    <dbReference type="NCBI Taxonomy" id="38310"/>
    <lineage>
        <taxon>Bacteria</taxon>
        <taxon>Bacillati</taxon>
        <taxon>Actinomycetota</taxon>
        <taxon>Actinomycetes</taxon>
        <taxon>Mycobacteriales</taxon>
        <taxon>Nocardiaceae</taxon>
        <taxon>Rhodococcus</taxon>
    </lineage>
</organism>
<dbReference type="EMBL" id="LS483468">
    <property type="protein sequence ID" value="SQI37788.1"/>
    <property type="molecule type" value="Genomic_DNA"/>
</dbReference>
<dbReference type="InterPro" id="IPR010310">
    <property type="entry name" value="T7SS_ESAT-6-like"/>
</dbReference>
<dbReference type="Proteomes" id="UP000249091">
    <property type="component" value="Chromosome 1"/>
</dbReference>
<evidence type="ECO:0000313" key="1">
    <source>
        <dbReference type="EMBL" id="SQI37788.1"/>
    </source>
</evidence>
<reference evidence="1 2" key="1">
    <citation type="submission" date="2018-06" db="EMBL/GenBank/DDBJ databases">
        <authorList>
            <consortium name="Pathogen Informatics"/>
            <person name="Doyle S."/>
        </authorList>
    </citation>
    <scope>NUCLEOTIDE SEQUENCE [LARGE SCALE GENOMIC DNA]</scope>
    <source>
        <strain evidence="1 2">NCTC10994</strain>
    </source>
</reference>
<dbReference type="KEGG" id="rcr:NCTC10994_03767"/>
<gene>
    <name evidence="1" type="ORF">NCTC10994_03767</name>
</gene>
<dbReference type="Gene3D" id="1.10.287.1060">
    <property type="entry name" value="ESAT-6-like"/>
    <property type="match status" value="1"/>
</dbReference>
<accession>A0A2X4UQ80</accession>
<proteinExistence type="predicted"/>
<sequence>MTAPSAGAGSGNNGLSTDVATMEVVAGQLQDSRNELVGILRVLGDVVQSAPSVWRGVSATRFAGIMERWNVNNTNLTAALDELAEAVRTSGRSYYATEQENARALGAVDPGAGSLLHGSF</sequence>
<protein>
    <submittedName>
        <fullName evidence="1">Esx cluster cfp-10 protein</fullName>
    </submittedName>
</protein>
<dbReference type="Pfam" id="PF06013">
    <property type="entry name" value="WXG100"/>
    <property type="match status" value="1"/>
</dbReference>
<evidence type="ECO:0000313" key="2">
    <source>
        <dbReference type="Proteomes" id="UP000249091"/>
    </source>
</evidence>
<dbReference type="SUPFAM" id="SSF140453">
    <property type="entry name" value="EsxAB dimer-like"/>
    <property type="match status" value="1"/>
</dbReference>